<name>A0A1M7JYF6_9RHOB</name>
<sequence>MTKRHPLMLALAASVLVAGIAGDALAQSAVDFSKADTVGTGFTTWIRGNIATVFFTVALVLAGFAAAFNKISWMWVLMIAVGAFLVFGAPSFVADLRSVFS</sequence>
<organism evidence="3 4">
    <name type="scientific">Paracoccus solventivorans</name>
    <dbReference type="NCBI Taxonomy" id="53463"/>
    <lineage>
        <taxon>Bacteria</taxon>
        <taxon>Pseudomonadati</taxon>
        <taxon>Pseudomonadota</taxon>
        <taxon>Alphaproteobacteria</taxon>
        <taxon>Rhodobacterales</taxon>
        <taxon>Paracoccaceae</taxon>
        <taxon>Paracoccus</taxon>
    </lineage>
</organism>
<keyword evidence="4" id="KW-1185">Reference proteome</keyword>
<protein>
    <submittedName>
        <fullName evidence="3">TrbC/VIRB2 family protein</fullName>
    </submittedName>
</protein>
<accession>A0A1M7JYF6</accession>
<evidence type="ECO:0000256" key="2">
    <source>
        <dbReference type="SAM" id="SignalP"/>
    </source>
</evidence>
<keyword evidence="1" id="KW-0812">Transmembrane</keyword>
<feature type="chain" id="PRO_5012161309" evidence="2">
    <location>
        <begin position="27"/>
        <end position="101"/>
    </location>
</feature>
<evidence type="ECO:0000256" key="1">
    <source>
        <dbReference type="SAM" id="Phobius"/>
    </source>
</evidence>
<gene>
    <name evidence="3" type="ORF">SAMN05444389_11463</name>
</gene>
<keyword evidence="2" id="KW-0732">Signal</keyword>
<feature type="signal peptide" evidence="2">
    <location>
        <begin position="1"/>
        <end position="26"/>
    </location>
</feature>
<keyword evidence="1" id="KW-0472">Membrane</keyword>
<dbReference type="AlphaFoldDB" id="A0A1M7JYF6"/>
<dbReference type="RefSeq" id="WP_268801869.1">
    <property type="nucleotide sequence ID" value="NZ_FRCK01000014.1"/>
</dbReference>
<evidence type="ECO:0000313" key="4">
    <source>
        <dbReference type="Proteomes" id="UP000184444"/>
    </source>
</evidence>
<dbReference type="Pfam" id="PF04956">
    <property type="entry name" value="TrbC"/>
    <property type="match status" value="1"/>
</dbReference>
<dbReference type="Proteomes" id="UP000184444">
    <property type="component" value="Unassembled WGS sequence"/>
</dbReference>
<reference evidence="4" key="1">
    <citation type="submission" date="2016-11" db="EMBL/GenBank/DDBJ databases">
        <authorList>
            <person name="Varghese N."/>
            <person name="Submissions S."/>
        </authorList>
    </citation>
    <scope>NUCLEOTIDE SEQUENCE [LARGE SCALE GENOMIC DNA]</scope>
    <source>
        <strain evidence="4">DSM 6637</strain>
    </source>
</reference>
<feature type="transmembrane region" description="Helical" evidence="1">
    <location>
        <begin position="50"/>
        <end position="68"/>
    </location>
</feature>
<keyword evidence="1" id="KW-1133">Transmembrane helix</keyword>
<feature type="transmembrane region" description="Helical" evidence="1">
    <location>
        <begin position="75"/>
        <end position="94"/>
    </location>
</feature>
<dbReference type="STRING" id="53463.SAMN05444389_11463"/>
<dbReference type="EMBL" id="FRCK01000014">
    <property type="protein sequence ID" value="SHM57951.1"/>
    <property type="molecule type" value="Genomic_DNA"/>
</dbReference>
<dbReference type="InterPro" id="IPR007039">
    <property type="entry name" value="TrbC/VirB2"/>
</dbReference>
<proteinExistence type="predicted"/>
<evidence type="ECO:0000313" key="3">
    <source>
        <dbReference type="EMBL" id="SHM57951.1"/>
    </source>
</evidence>